<protein>
    <submittedName>
        <fullName evidence="1">Uncharacterized protein</fullName>
    </submittedName>
</protein>
<dbReference type="NCBIfam" id="TIGR01509">
    <property type="entry name" value="HAD-SF-IA-v3"/>
    <property type="match status" value="1"/>
</dbReference>
<dbReference type="InterPro" id="IPR023214">
    <property type="entry name" value="HAD_sf"/>
</dbReference>
<dbReference type="PANTHER" id="PTHR18901:SF38">
    <property type="entry name" value="PSEUDOURIDINE-5'-PHOSPHATASE"/>
    <property type="match status" value="1"/>
</dbReference>
<evidence type="ECO:0000313" key="2">
    <source>
        <dbReference type="EMBL" id="JAS17811.1"/>
    </source>
</evidence>
<proteinExistence type="predicted"/>
<reference evidence="1" key="1">
    <citation type="submission" date="2015-12" db="EMBL/GenBank/DDBJ databases">
        <title>De novo transcriptome assembly of four potential Pierce s Disease insect vectors from Arizona vineyards.</title>
        <authorList>
            <person name="Tassone E.E."/>
        </authorList>
    </citation>
    <scope>NUCLEOTIDE SEQUENCE</scope>
</reference>
<sequence>MFSNIFITDTESIYESSNRQLAEEFGKKYTPETRAKVLGVSEQQTAEIIVKELKLPMSKGEYLRRIGIIQNAMFEKAKLMPGAERLVRHLSQNKIPIALATSSGKASVEAKMKGHKDLFSLFHHAVIGSSDPEVKAGKPAPDVFLICASRYPDKPDPSKCLVFEDAPNGVLAAKRAKMQVVMIPEKKPTEEQRSHATLVLDSLLDFKPELFGLPPFK</sequence>
<dbReference type="InterPro" id="IPR006439">
    <property type="entry name" value="HAD-SF_hydro_IA"/>
</dbReference>
<dbReference type="InterPro" id="IPR023198">
    <property type="entry name" value="PGP-like_dom2"/>
</dbReference>
<evidence type="ECO:0000313" key="1">
    <source>
        <dbReference type="EMBL" id="JAS09758.1"/>
    </source>
</evidence>
<dbReference type="SUPFAM" id="SSF56784">
    <property type="entry name" value="HAD-like"/>
    <property type="match status" value="1"/>
</dbReference>
<dbReference type="Gene3D" id="3.40.50.1000">
    <property type="entry name" value="HAD superfamily/HAD-like"/>
    <property type="match status" value="1"/>
</dbReference>
<dbReference type="EMBL" id="GEDC01019487">
    <property type="protein sequence ID" value="JAS17811.1"/>
    <property type="molecule type" value="Transcribed_RNA"/>
</dbReference>
<dbReference type="AlphaFoldDB" id="A0A1B6C8D4"/>
<dbReference type="PANTHER" id="PTHR18901">
    <property type="entry name" value="2-DEOXYGLUCOSE-6-PHOSPHATE PHOSPHATASE 2"/>
    <property type="match status" value="1"/>
</dbReference>
<gene>
    <name evidence="2" type="ORF">g.5855</name>
    <name evidence="1" type="ORF">g.5856</name>
</gene>
<dbReference type="InterPro" id="IPR036412">
    <property type="entry name" value="HAD-like_sf"/>
</dbReference>
<accession>A0A1B6C8D4</accession>
<organism evidence="1">
    <name type="scientific">Clastoptera arizonana</name>
    <name type="common">Arizona spittle bug</name>
    <dbReference type="NCBI Taxonomy" id="38151"/>
    <lineage>
        <taxon>Eukaryota</taxon>
        <taxon>Metazoa</taxon>
        <taxon>Ecdysozoa</taxon>
        <taxon>Arthropoda</taxon>
        <taxon>Hexapoda</taxon>
        <taxon>Insecta</taxon>
        <taxon>Pterygota</taxon>
        <taxon>Neoptera</taxon>
        <taxon>Paraneoptera</taxon>
        <taxon>Hemiptera</taxon>
        <taxon>Auchenorrhyncha</taxon>
        <taxon>Cercopoidea</taxon>
        <taxon>Clastopteridae</taxon>
        <taxon>Clastoptera</taxon>
    </lineage>
</organism>
<dbReference type="FunFam" id="3.40.50.1000:FF:000055">
    <property type="entry name" value="Haloacid dehalogenase-like hydrolase family protein"/>
    <property type="match status" value="1"/>
</dbReference>
<dbReference type="EMBL" id="GEDC01027540">
    <property type="protein sequence ID" value="JAS09758.1"/>
    <property type="molecule type" value="Transcribed_RNA"/>
</dbReference>
<dbReference type="Gene3D" id="1.10.150.240">
    <property type="entry name" value="Putative phosphatase, domain 2"/>
    <property type="match status" value="1"/>
</dbReference>
<dbReference type="Pfam" id="PF00702">
    <property type="entry name" value="Hydrolase"/>
    <property type="match status" value="1"/>
</dbReference>
<dbReference type="GO" id="GO:0016791">
    <property type="term" value="F:phosphatase activity"/>
    <property type="evidence" value="ECO:0007669"/>
    <property type="project" value="TreeGrafter"/>
</dbReference>
<name>A0A1B6C8D4_9HEMI</name>